<proteinExistence type="predicted"/>
<feature type="transmembrane region" description="Helical" evidence="2">
    <location>
        <begin position="12"/>
        <end position="31"/>
    </location>
</feature>
<feature type="transmembrane region" description="Helical" evidence="2">
    <location>
        <begin position="107"/>
        <end position="131"/>
    </location>
</feature>
<feature type="region of interest" description="Disordered" evidence="1">
    <location>
        <begin position="346"/>
        <end position="532"/>
    </location>
</feature>
<feature type="compositionally biased region" description="Basic and acidic residues" evidence="1">
    <location>
        <begin position="498"/>
        <end position="515"/>
    </location>
</feature>
<accession>A0A914A286</accession>
<keyword evidence="2" id="KW-1133">Transmembrane helix</keyword>
<protein>
    <submittedName>
        <fullName evidence="3">Uncharacterized protein</fullName>
    </submittedName>
</protein>
<feature type="compositionally biased region" description="Basic and acidic residues" evidence="1">
    <location>
        <begin position="388"/>
        <end position="398"/>
    </location>
</feature>
<feature type="region of interest" description="Disordered" evidence="1">
    <location>
        <begin position="286"/>
        <end position="328"/>
    </location>
</feature>
<dbReference type="GeneID" id="119729244"/>
<evidence type="ECO:0000313" key="4">
    <source>
        <dbReference type="Proteomes" id="UP000887568"/>
    </source>
</evidence>
<dbReference type="RefSeq" id="XP_038057760.1">
    <property type="nucleotide sequence ID" value="XM_038201832.1"/>
</dbReference>
<dbReference type="Proteomes" id="UP000887568">
    <property type="component" value="Unplaced"/>
</dbReference>
<sequence length="532" mass="57172">MASLGSSSTRMLHAGGIYTVICVGFAVLMMTGGAMAQCNASQCAIISNTIRFTVDIDSIMTDTCFDDGTTITISCNRGYQAMVKEYNTTCDGDTGEFEDEGSCELDMLTLIIAIVLMLVILFVFILLIFLVRKRYTKKKMKAMYDTSRDISEIIDGHNEEGGVTNIAMGTMPPSPRILIPIEDPYDMHNEVGTQTTVEVHYANSSAALKNEAQSAAMGNGDIKYANASAMEDSGDTIDGYGTINENGMLPSDPQAGNSTEKLIDAERDEPDGQDSAIVPYASIGDWPLNRARRGPSDASLGGSARVRPVTAPPVFSDKSASVRASGSTDGIPVEAVYAKINKVKRASERWPPGGKDPTRPRGRQADLGDLLNHIDKPSQSWSPQSEDSPTRPEEESKPVEGLYAEVPENFASSSVKVNPPPPAPKPARDRSKASGSRPIKRYAPPSRSQTVAGDSETAVMYTEVDKSRPASTPNLIRSNFAPPSPPPIDGTDGLYAQIDRDRKSSTDAIQGDRDSPNNSDEGFVDHGITTKL</sequence>
<keyword evidence="2" id="KW-0472">Membrane</keyword>
<name>A0A914A286_PATMI</name>
<evidence type="ECO:0000256" key="1">
    <source>
        <dbReference type="SAM" id="MobiDB-lite"/>
    </source>
</evidence>
<organism evidence="3 4">
    <name type="scientific">Patiria miniata</name>
    <name type="common">Bat star</name>
    <name type="synonym">Asterina miniata</name>
    <dbReference type="NCBI Taxonomy" id="46514"/>
    <lineage>
        <taxon>Eukaryota</taxon>
        <taxon>Metazoa</taxon>
        <taxon>Echinodermata</taxon>
        <taxon>Eleutherozoa</taxon>
        <taxon>Asterozoa</taxon>
        <taxon>Asteroidea</taxon>
        <taxon>Valvatacea</taxon>
        <taxon>Valvatida</taxon>
        <taxon>Asterinidae</taxon>
        <taxon>Patiria</taxon>
    </lineage>
</organism>
<dbReference type="OrthoDB" id="10415458at2759"/>
<dbReference type="EnsemblMetazoa" id="XM_038201832.1">
    <property type="protein sequence ID" value="XP_038057760.1"/>
    <property type="gene ID" value="LOC119729244"/>
</dbReference>
<keyword evidence="2" id="KW-0812">Transmembrane</keyword>
<dbReference type="OMA" id="PIEDPYD"/>
<evidence type="ECO:0000256" key="2">
    <source>
        <dbReference type="SAM" id="Phobius"/>
    </source>
</evidence>
<keyword evidence="4" id="KW-1185">Reference proteome</keyword>
<feature type="compositionally biased region" description="Basic and acidic residues" evidence="1">
    <location>
        <begin position="356"/>
        <end position="376"/>
    </location>
</feature>
<feature type="compositionally biased region" description="Polar residues" evidence="1">
    <location>
        <begin position="377"/>
        <end position="387"/>
    </location>
</feature>
<reference evidence="3" key="1">
    <citation type="submission" date="2022-11" db="UniProtKB">
        <authorList>
            <consortium name="EnsemblMetazoa"/>
        </authorList>
    </citation>
    <scope>IDENTIFICATION</scope>
</reference>
<feature type="compositionally biased region" description="Polar residues" evidence="1">
    <location>
        <begin position="318"/>
        <end position="328"/>
    </location>
</feature>
<dbReference type="AlphaFoldDB" id="A0A914A286"/>
<evidence type="ECO:0000313" key="3">
    <source>
        <dbReference type="EnsemblMetazoa" id="XP_038057760.1"/>
    </source>
</evidence>